<dbReference type="InterPro" id="IPR013083">
    <property type="entry name" value="Znf_RING/FYVE/PHD"/>
</dbReference>
<dbReference type="Proteomes" id="UP001152561">
    <property type="component" value="Unassembled WGS sequence"/>
</dbReference>
<dbReference type="SUPFAM" id="SSF57850">
    <property type="entry name" value="RING/U-box"/>
    <property type="match status" value="1"/>
</dbReference>
<keyword evidence="5 8" id="KW-0863">Zinc-finger</keyword>
<evidence type="ECO:0000256" key="4">
    <source>
        <dbReference type="ARBA" id="ARBA00022723"/>
    </source>
</evidence>
<dbReference type="SMART" id="SM00184">
    <property type="entry name" value="RING"/>
    <property type="match status" value="1"/>
</dbReference>
<sequence>MSSGSYTHWCHRCRQPIRPRGSNCLCPNCGGGFIEELDDMVGARSNNSEDDPHFGLMDPFPDPRFGIMDALAAFMRQRMSGRNPNFDIRTRSGVVPGNGRGFGSGPWLIFHGQTPVSVTENDAFEYFFNGTPGGMGQRRPNFDDLMGPGLQQLIEQLSINDRQGPPPAARSAIDALPTVKITQRHLNTDSQCPVCQDNFELGSDVKQMPCKHIYHSDCIVPWLVRHNSCPVCRLELPSRASGSARTGNGSSGSNGSSRENSGQNQGRRNPFSFLWPFRSSNQNTGNYAERGGGSSSTAPYEDNNETNYPAWRF</sequence>
<evidence type="ECO:0000256" key="8">
    <source>
        <dbReference type="PROSITE-ProRule" id="PRU00175"/>
    </source>
</evidence>
<evidence type="ECO:0000256" key="3">
    <source>
        <dbReference type="ARBA" id="ARBA00022679"/>
    </source>
</evidence>
<dbReference type="OrthoDB" id="8062037at2759"/>
<gene>
    <name evidence="11" type="ORF">K7X08_035913</name>
</gene>
<evidence type="ECO:0000256" key="6">
    <source>
        <dbReference type="ARBA" id="ARBA00022786"/>
    </source>
</evidence>
<dbReference type="PANTHER" id="PTHR15710">
    <property type="entry name" value="E3 UBIQUITIN-PROTEIN LIGASE PRAJA"/>
    <property type="match status" value="1"/>
</dbReference>
<keyword evidence="7" id="KW-0862">Zinc</keyword>
<accession>A0A9Q1QWD9</accession>
<dbReference type="PROSITE" id="PS50089">
    <property type="entry name" value="ZF_RING_2"/>
    <property type="match status" value="1"/>
</dbReference>
<comment type="caution">
    <text evidence="11">The sequence shown here is derived from an EMBL/GenBank/DDBJ whole genome shotgun (WGS) entry which is preliminary data.</text>
</comment>
<evidence type="ECO:0000259" key="10">
    <source>
        <dbReference type="PROSITE" id="PS50089"/>
    </source>
</evidence>
<feature type="domain" description="RING-type" evidence="10">
    <location>
        <begin position="192"/>
        <end position="233"/>
    </location>
</feature>
<reference evidence="12" key="1">
    <citation type="journal article" date="2023" name="Proc. Natl. Acad. Sci. U.S.A.">
        <title>Genomic and structural basis for evolution of tropane alkaloid biosynthesis.</title>
        <authorList>
            <person name="Wanga Y.-J."/>
            <person name="Taina T."/>
            <person name="Yua J.-Y."/>
            <person name="Lia J."/>
            <person name="Xua B."/>
            <person name="Chenc J."/>
            <person name="D'Auriad J.C."/>
            <person name="Huanga J.-P."/>
            <person name="Huanga S.-X."/>
        </authorList>
    </citation>
    <scope>NUCLEOTIDE SEQUENCE [LARGE SCALE GENOMIC DNA]</scope>
    <source>
        <strain evidence="12">cv. KIB-2019</strain>
    </source>
</reference>
<feature type="compositionally biased region" description="Low complexity" evidence="9">
    <location>
        <begin position="239"/>
        <end position="266"/>
    </location>
</feature>
<dbReference type="InterPro" id="IPR039525">
    <property type="entry name" value="RNF126-like_zinc-ribbon"/>
</dbReference>
<proteinExistence type="predicted"/>
<dbReference type="EMBL" id="JAJAGQ010000022">
    <property type="protein sequence ID" value="KAJ8529078.1"/>
    <property type="molecule type" value="Genomic_DNA"/>
</dbReference>
<evidence type="ECO:0000256" key="2">
    <source>
        <dbReference type="ARBA" id="ARBA00012483"/>
    </source>
</evidence>
<dbReference type="GO" id="GO:0008270">
    <property type="term" value="F:zinc ion binding"/>
    <property type="evidence" value="ECO:0007669"/>
    <property type="project" value="UniProtKB-KW"/>
</dbReference>
<name>A0A9Q1QWD9_9SOLA</name>
<dbReference type="Gene3D" id="3.30.40.10">
    <property type="entry name" value="Zinc/RING finger domain, C3HC4 (zinc finger)"/>
    <property type="match status" value="1"/>
</dbReference>
<dbReference type="CDD" id="cd16667">
    <property type="entry name" value="RING-H2_RNF126-like"/>
    <property type="match status" value="1"/>
</dbReference>
<dbReference type="GO" id="GO:0016567">
    <property type="term" value="P:protein ubiquitination"/>
    <property type="evidence" value="ECO:0007669"/>
    <property type="project" value="TreeGrafter"/>
</dbReference>
<evidence type="ECO:0000256" key="5">
    <source>
        <dbReference type="ARBA" id="ARBA00022771"/>
    </source>
</evidence>
<evidence type="ECO:0000313" key="11">
    <source>
        <dbReference type="EMBL" id="KAJ8529078.1"/>
    </source>
</evidence>
<dbReference type="InterPro" id="IPR001841">
    <property type="entry name" value="Znf_RING"/>
</dbReference>
<keyword evidence="12" id="KW-1185">Reference proteome</keyword>
<dbReference type="GO" id="GO:0061630">
    <property type="term" value="F:ubiquitin protein ligase activity"/>
    <property type="evidence" value="ECO:0007669"/>
    <property type="project" value="UniProtKB-EC"/>
</dbReference>
<dbReference type="FunFam" id="3.30.40.10:FF:000022">
    <property type="entry name" value="E3 ubiquitin-protein ligase RING1-like"/>
    <property type="match status" value="1"/>
</dbReference>
<keyword evidence="6" id="KW-0833">Ubl conjugation pathway</keyword>
<dbReference type="EC" id="2.3.2.27" evidence="2"/>
<dbReference type="AlphaFoldDB" id="A0A9Q1QWD9"/>
<dbReference type="Pfam" id="PF14369">
    <property type="entry name" value="Zn_ribbon_19"/>
    <property type="match status" value="1"/>
</dbReference>
<keyword evidence="4" id="KW-0479">Metal-binding</keyword>
<evidence type="ECO:0000256" key="9">
    <source>
        <dbReference type="SAM" id="MobiDB-lite"/>
    </source>
</evidence>
<feature type="region of interest" description="Disordered" evidence="9">
    <location>
        <begin position="239"/>
        <end position="313"/>
    </location>
</feature>
<evidence type="ECO:0000256" key="1">
    <source>
        <dbReference type="ARBA" id="ARBA00000900"/>
    </source>
</evidence>
<dbReference type="Pfam" id="PF13639">
    <property type="entry name" value="zf-RING_2"/>
    <property type="match status" value="1"/>
</dbReference>
<comment type="catalytic activity">
    <reaction evidence="1">
        <text>S-ubiquitinyl-[E2 ubiquitin-conjugating enzyme]-L-cysteine + [acceptor protein]-L-lysine = [E2 ubiquitin-conjugating enzyme]-L-cysteine + N(6)-ubiquitinyl-[acceptor protein]-L-lysine.</text>
        <dbReference type="EC" id="2.3.2.27"/>
    </reaction>
</comment>
<evidence type="ECO:0000256" key="7">
    <source>
        <dbReference type="ARBA" id="ARBA00022833"/>
    </source>
</evidence>
<organism evidence="11 12">
    <name type="scientific">Anisodus acutangulus</name>
    <dbReference type="NCBI Taxonomy" id="402998"/>
    <lineage>
        <taxon>Eukaryota</taxon>
        <taxon>Viridiplantae</taxon>
        <taxon>Streptophyta</taxon>
        <taxon>Embryophyta</taxon>
        <taxon>Tracheophyta</taxon>
        <taxon>Spermatophyta</taxon>
        <taxon>Magnoliopsida</taxon>
        <taxon>eudicotyledons</taxon>
        <taxon>Gunneridae</taxon>
        <taxon>Pentapetalae</taxon>
        <taxon>asterids</taxon>
        <taxon>lamiids</taxon>
        <taxon>Solanales</taxon>
        <taxon>Solanaceae</taxon>
        <taxon>Solanoideae</taxon>
        <taxon>Hyoscyameae</taxon>
        <taxon>Anisodus</taxon>
    </lineage>
</organism>
<dbReference type="GO" id="GO:0005737">
    <property type="term" value="C:cytoplasm"/>
    <property type="evidence" value="ECO:0007669"/>
    <property type="project" value="TreeGrafter"/>
</dbReference>
<keyword evidence="3" id="KW-0808">Transferase</keyword>
<protein>
    <recommendedName>
        <fullName evidence="2">RING-type E3 ubiquitin transferase</fullName>
        <ecNumber evidence="2">2.3.2.27</ecNumber>
    </recommendedName>
</protein>
<dbReference type="PANTHER" id="PTHR15710:SF34">
    <property type="entry name" value="E3 UBIQUITIN-PROTEIN LIGASE RHC1A-RELATED"/>
    <property type="match status" value="1"/>
</dbReference>
<evidence type="ECO:0000313" key="12">
    <source>
        <dbReference type="Proteomes" id="UP001152561"/>
    </source>
</evidence>